<evidence type="ECO:0000256" key="1">
    <source>
        <dbReference type="SAM" id="Phobius"/>
    </source>
</evidence>
<dbReference type="EMBL" id="QBKN01000021">
    <property type="protein sequence ID" value="PTX45550.1"/>
    <property type="molecule type" value="Genomic_DNA"/>
</dbReference>
<reference evidence="3 4" key="1">
    <citation type="submission" date="2018-04" db="EMBL/GenBank/DDBJ databases">
        <title>Genomic Encyclopedia of Archaeal and Bacterial Type Strains, Phase II (KMG-II): from individual species to whole genera.</title>
        <authorList>
            <person name="Goeker M."/>
        </authorList>
    </citation>
    <scope>NUCLEOTIDE SEQUENCE [LARGE SCALE GENOMIC DNA]</scope>
    <source>
        <strain evidence="3 4">DSM 29329</strain>
    </source>
</reference>
<feature type="domain" description="YjiS-like" evidence="2">
    <location>
        <begin position="29"/>
        <end position="62"/>
    </location>
</feature>
<name>A0A2T6AP40_9RHOB</name>
<organism evidence="3 4">
    <name type="scientific">Allosediminivita pacifica</name>
    <dbReference type="NCBI Taxonomy" id="1267769"/>
    <lineage>
        <taxon>Bacteria</taxon>
        <taxon>Pseudomonadati</taxon>
        <taxon>Pseudomonadota</taxon>
        <taxon>Alphaproteobacteria</taxon>
        <taxon>Rhodobacterales</taxon>
        <taxon>Paracoccaceae</taxon>
        <taxon>Allosediminivita</taxon>
    </lineage>
</organism>
<accession>A0A2T6AP40</accession>
<dbReference type="Proteomes" id="UP000244069">
    <property type="component" value="Unassembled WGS sequence"/>
</dbReference>
<evidence type="ECO:0000313" key="4">
    <source>
        <dbReference type="Proteomes" id="UP000244069"/>
    </source>
</evidence>
<dbReference type="RefSeq" id="WP_107977774.1">
    <property type="nucleotide sequence ID" value="NZ_BMEZ01000021.1"/>
</dbReference>
<dbReference type="OrthoDB" id="8116725at2"/>
<proteinExistence type="predicted"/>
<keyword evidence="1" id="KW-0812">Transmembrane</keyword>
<evidence type="ECO:0000313" key="3">
    <source>
        <dbReference type="EMBL" id="PTX45550.1"/>
    </source>
</evidence>
<evidence type="ECO:0000259" key="2">
    <source>
        <dbReference type="Pfam" id="PF06568"/>
    </source>
</evidence>
<dbReference type="Pfam" id="PF06568">
    <property type="entry name" value="YjiS-like"/>
    <property type="match status" value="1"/>
</dbReference>
<dbReference type="InterPro" id="IPR009506">
    <property type="entry name" value="YjiS-like"/>
</dbReference>
<gene>
    <name evidence="3" type="ORF">C8N44_12172</name>
</gene>
<comment type="caution">
    <text evidence="3">The sequence shown here is derived from an EMBL/GenBank/DDBJ whole genome shotgun (WGS) entry which is preliminary data.</text>
</comment>
<keyword evidence="4" id="KW-1185">Reference proteome</keyword>
<sequence>MAFFDNTRTPANAGSAGGIGNVFLSAFGSLAAWNDTRQTRKSLSALSDRELDDIGLNRADIEKVARR</sequence>
<keyword evidence="1" id="KW-1133">Transmembrane helix</keyword>
<feature type="transmembrane region" description="Helical" evidence="1">
    <location>
        <begin position="12"/>
        <end position="33"/>
    </location>
</feature>
<dbReference type="AlphaFoldDB" id="A0A2T6AP40"/>
<keyword evidence="1" id="KW-0472">Membrane</keyword>
<protein>
    <submittedName>
        <fullName evidence="3">Uncharacterized protein YjiS (DUF1127 family)</fullName>
    </submittedName>
</protein>